<dbReference type="PANTHER" id="PTHR34373:SF16">
    <property type="entry name" value="SHUGOSHIN-1"/>
    <property type="match status" value="1"/>
</dbReference>
<dbReference type="PANTHER" id="PTHR34373">
    <property type="entry name" value="SHUGOSHIN 2"/>
    <property type="match status" value="1"/>
</dbReference>
<feature type="region of interest" description="Disordered" evidence="3">
    <location>
        <begin position="201"/>
        <end position="257"/>
    </location>
</feature>
<evidence type="ECO:0000256" key="3">
    <source>
        <dbReference type="SAM" id="MobiDB-lite"/>
    </source>
</evidence>
<protein>
    <recommendedName>
        <fullName evidence="4">Shugoshin C-terminal domain-containing protein</fullName>
    </recommendedName>
</protein>
<reference evidence="5" key="1">
    <citation type="submission" date="2024-10" db="EMBL/GenBank/DDBJ databases">
        <authorList>
            <person name="Ryan C."/>
        </authorList>
    </citation>
    <scope>NUCLEOTIDE SEQUENCE [LARGE SCALE GENOMIC DNA]</scope>
</reference>
<evidence type="ECO:0000313" key="5">
    <source>
        <dbReference type="EMBL" id="CAL5076492.1"/>
    </source>
</evidence>
<evidence type="ECO:0000259" key="4">
    <source>
        <dbReference type="Pfam" id="PF07557"/>
    </source>
</evidence>
<proteinExistence type="inferred from homology"/>
<dbReference type="Pfam" id="PF07557">
    <property type="entry name" value="Shugoshin_C"/>
    <property type="match status" value="1"/>
</dbReference>
<keyword evidence="2" id="KW-0159">Chromosome partition</keyword>
<feature type="compositionally biased region" description="Basic and acidic residues" evidence="3">
    <location>
        <begin position="231"/>
        <end position="250"/>
    </location>
</feature>
<feature type="region of interest" description="Disordered" evidence="3">
    <location>
        <begin position="1"/>
        <end position="52"/>
    </location>
</feature>
<feature type="region of interest" description="Disordered" evidence="3">
    <location>
        <begin position="418"/>
        <end position="442"/>
    </location>
</feature>
<dbReference type="AlphaFoldDB" id="A0ABC9FKC6"/>
<feature type="compositionally biased region" description="Basic and acidic residues" evidence="3">
    <location>
        <begin position="215"/>
        <end position="224"/>
    </location>
</feature>
<accession>A0ABC9FKC6</accession>
<evidence type="ECO:0000256" key="2">
    <source>
        <dbReference type="ARBA" id="ARBA00022829"/>
    </source>
</evidence>
<evidence type="ECO:0000256" key="1">
    <source>
        <dbReference type="ARBA" id="ARBA00010845"/>
    </source>
</evidence>
<dbReference type="EMBL" id="OZ075116">
    <property type="protein sequence ID" value="CAL5076492.1"/>
    <property type="molecule type" value="Genomic_DNA"/>
</dbReference>
<dbReference type="InterPro" id="IPR011515">
    <property type="entry name" value="Shugoshin_C"/>
</dbReference>
<evidence type="ECO:0000313" key="6">
    <source>
        <dbReference type="Proteomes" id="UP001497457"/>
    </source>
</evidence>
<name>A0ABC9FKC6_9POAL</name>
<dbReference type="GO" id="GO:0007059">
    <property type="term" value="P:chromosome segregation"/>
    <property type="evidence" value="ECO:0007669"/>
    <property type="project" value="UniProtKB-KW"/>
</dbReference>
<feature type="compositionally biased region" description="Basic residues" evidence="3">
    <location>
        <begin position="422"/>
        <end position="432"/>
    </location>
</feature>
<feature type="domain" description="Shugoshin C-terminal" evidence="4">
    <location>
        <begin position="493"/>
        <end position="516"/>
    </location>
</feature>
<gene>
    <name evidence="5" type="ORF">URODEC1_LOCUS106189</name>
</gene>
<dbReference type="Proteomes" id="UP001497457">
    <property type="component" value="Chromosome 6rd"/>
</dbReference>
<organism evidence="5 6">
    <name type="scientific">Urochloa decumbens</name>
    <dbReference type="NCBI Taxonomy" id="240449"/>
    <lineage>
        <taxon>Eukaryota</taxon>
        <taxon>Viridiplantae</taxon>
        <taxon>Streptophyta</taxon>
        <taxon>Embryophyta</taxon>
        <taxon>Tracheophyta</taxon>
        <taxon>Spermatophyta</taxon>
        <taxon>Magnoliopsida</taxon>
        <taxon>Liliopsida</taxon>
        <taxon>Poales</taxon>
        <taxon>Poaceae</taxon>
        <taxon>PACMAD clade</taxon>
        <taxon>Panicoideae</taxon>
        <taxon>Panicodae</taxon>
        <taxon>Paniceae</taxon>
        <taxon>Melinidinae</taxon>
        <taxon>Urochloa</taxon>
    </lineage>
</organism>
<sequence>MAAAAAPGGAAAGGSNPSGDGGARLRSPPGRGSKPAALADITNVGKPNPSRSIGVADVVKENAKLIHLLTEKTKIIDLSRVEMHKLRLALQASRQQNQQLAQANSQMLMELNMGKDRIKTLQHELSCTTALLKVKDSELEIKNKTANQRCKEVNSQEVLKAIPSKSAAVEAHQILGSTTSGVEHQLVKSQPGVLLNTACQEPPRDATIKRRKNKRNSESNESVKDTSIMQEHCKPHSEPIMTLDHEDPRKPQGRRSCRLNKVPSDIAEVSDKTLHEDTTVPSTLSVQKHHGSTTGNYMGKSLQNECTAIVNEELLSSKIEEIEINEQTQEEVNLEEIQEACSRVTGAEAHQIDVQACGTKQSHLASQSSVPFNITEPHKSPEDTGIKRTSNKQKLTYCETGKAVGDVNSMCDATISEPLRQEKKRKSQRRQSARLNSVSSENTGSTFEILHEDVVAPLVSSSSNASMEQITKQKQNDACSSMKFTEGQVAGRRSLRRAAEKVVSYKEIPLNVKMRRP</sequence>
<feature type="compositionally biased region" description="Low complexity" evidence="3">
    <location>
        <begin position="1"/>
        <end position="18"/>
    </location>
</feature>
<dbReference type="InterPro" id="IPR044693">
    <property type="entry name" value="SGO_plant"/>
</dbReference>
<comment type="similarity">
    <text evidence="1">Belongs to the shugoshin family.</text>
</comment>
<keyword evidence="6" id="KW-1185">Reference proteome</keyword>